<dbReference type="EMBL" id="SHNO01000002">
    <property type="protein sequence ID" value="MCX2979086.1"/>
    <property type="molecule type" value="Genomic_DNA"/>
</dbReference>
<dbReference type="NCBIfam" id="TIGR01053">
    <property type="entry name" value="LSD1"/>
    <property type="match status" value="1"/>
</dbReference>
<accession>A0ABT3T9V8</accession>
<proteinExistence type="predicted"/>
<sequence length="96" mass="10220">MHAELGECQPHDVIALNHKAAVAAEAQLLVVAGFALPIVIGSHLDIQPGVTSQVLENILHLCAGASKFQCAGCAAVQEVGLLEHARQVQSRKRHRQ</sequence>
<keyword evidence="2" id="KW-1185">Reference proteome</keyword>
<name>A0ABT3T9V8_9GAMM</name>
<evidence type="ECO:0000313" key="2">
    <source>
        <dbReference type="Proteomes" id="UP001143304"/>
    </source>
</evidence>
<reference evidence="1" key="1">
    <citation type="submission" date="2019-02" db="EMBL/GenBank/DDBJ databases">
        <authorList>
            <person name="Li S.-H."/>
        </authorList>
    </citation>
    <scope>NUCLEOTIDE SEQUENCE</scope>
    <source>
        <strain evidence="1">IMCC11814</strain>
    </source>
</reference>
<comment type="caution">
    <text evidence="1">The sequence shown here is derived from an EMBL/GenBank/DDBJ whole genome shotgun (WGS) entry which is preliminary data.</text>
</comment>
<gene>
    <name evidence="1" type="ORF">EYC82_17245</name>
</gene>
<evidence type="ECO:0000313" key="1">
    <source>
        <dbReference type="EMBL" id="MCX2979086.1"/>
    </source>
</evidence>
<protein>
    <submittedName>
        <fullName evidence="1">Uncharacterized protein</fullName>
    </submittedName>
</protein>
<organism evidence="1 2">
    <name type="scientific">Candidatus Marimicrobium litorale</name>
    <dbReference type="NCBI Taxonomy" id="2518991"/>
    <lineage>
        <taxon>Bacteria</taxon>
        <taxon>Pseudomonadati</taxon>
        <taxon>Pseudomonadota</taxon>
        <taxon>Gammaproteobacteria</taxon>
        <taxon>Cellvibrionales</taxon>
        <taxon>Halieaceae</taxon>
        <taxon>Marimicrobium</taxon>
    </lineage>
</organism>
<dbReference type="Proteomes" id="UP001143304">
    <property type="component" value="Unassembled WGS sequence"/>
</dbReference>